<dbReference type="Proteomes" id="UP000324897">
    <property type="component" value="Unassembled WGS sequence"/>
</dbReference>
<sequence>AAPCRCPPRRPHRGTPAPQPPPAPLRPQHRPHQRLRLPACVPLPYQPHLRRLVRQQAHRHDPVVAAEAAVPDLLRRLEQLPRSSGRSRRGYFTQV</sequence>
<dbReference type="Gramene" id="TVT98376">
    <property type="protein sequence ID" value="TVT98376"/>
    <property type="gene ID" value="EJB05_56334"/>
</dbReference>
<gene>
    <name evidence="2" type="ORF">EJB05_56334</name>
</gene>
<reference evidence="2 3" key="1">
    <citation type="journal article" date="2019" name="Sci. Rep.">
        <title>A high-quality genome of Eragrostis curvula grass provides insights into Poaceae evolution and supports new strategies to enhance forage quality.</title>
        <authorList>
            <person name="Carballo J."/>
            <person name="Santos B.A.C.M."/>
            <person name="Zappacosta D."/>
            <person name="Garbus I."/>
            <person name="Selva J.P."/>
            <person name="Gallo C.A."/>
            <person name="Diaz A."/>
            <person name="Albertini E."/>
            <person name="Caccamo M."/>
            <person name="Echenique V."/>
        </authorList>
    </citation>
    <scope>NUCLEOTIDE SEQUENCE [LARGE SCALE GENOMIC DNA]</scope>
    <source>
        <strain evidence="3">cv. Victoria</strain>
        <tissue evidence="2">Leaf</tissue>
    </source>
</reference>
<organism evidence="2 3">
    <name type="scientific">Eragrostis curvula</name>
    <name type="common">weeping love grass</name>
    <dbReference type="NCBI Taxonomy" id="38414"/>
    <lineage>
        <taxon>Eukaryota</taxon>
        <taxon>Viridiplantae</taxon>
        <taxon>Streptophyta</taxon>
        <taxon>Embryophyta</taxon>
        <taxon>Tracheophyta</taxon>
        <taxon>Spermatophyta</taxon>
        <taxon>Magnoliopsida</taxon>
        <taxon>Liliopsida</taxon>
        <taxon>Poales</taxon>
        <taxon>Poaceae</taxon>
        <taxon>PACMAD clade</taxon>
        <taxon>Chloridoideae</taxon>
        <taxon>Eragrostideae</taxon>
        <taxon>Eragrostidinae</taxon>
        <taxon>Eragrostis</taxon>
    </lineage>
</organism>
<dbReference type="EMBL" id="RWGY01000867">
    <property type="protein sequence ID" value="TVT98376.1"/>
    <property type="molecule type" value="Genomic_DNA"/>
</dbReference>
<evidence type="ECO:0000313" key="3">
    <source>
        <dbReference type="Proteomes" id="UP000324897"/>
    </source>
</evidence>
<comment type="caution">
    <text evidence="2">The sequence shown here is derived from an EMBL/GenBank/DDBJ whole genome shotgun (WGS) entry which is preliminary data.</text>
</comment>
<accession>A0A5J9SHT4</accession>
<keyword evidence="3" id="KW-1185">Reference proteome</keyword>
<evidence type="ECO:0000313" key="2">
    <source>
        <dbReference type="EMBL" id="TVT98376.1"/>
    </source>
</evidence>
<feature type="non-terminal residue" evidence="2">
    <location>
        <position position="95"/>
    </location>
</feature>
<feature type="non-terminal residue" evidence="2">
    <location>
        <position position="1"/>
    </location>
</feature>
<name>A0A5J9SHT4_9POAL</name>
<evidence type="ECO:0000256" key="1">
    <source>
        <dbReference type="SAM" id="MobiDB-lite"/>
    </source>
</evidence>
<proteinExistence type="predicted"/>
<feature type="region of interest" description="Disordered" evidence="1">
    <location>
        <begin position="1"/>
        <end position="34"/>
    </location>
</feature>
<dbReference type="AlphaFoldDB" id="A0A5J9SHT4"/>
<protein>
    <submittedName>
        <fullName evidence="2">Uncharacterized protein</fullName>
    </submittedName>
</protein>